<evidence type="ECO:0000313" key="7">
    <source>
        <dbReference type="EMBL" id="KAL3864019.1"/>
    </source>
</evidence>
<keyword evidence="5 6" id="KW-0472">Membrane</keyword>
<dbReference type="Proteomes" id="UP001634394">
    <property type="component" value="Unassembled WGS sequence"/>
</dbReference>
<evidence type="ECO:0000313" key="8">
    <source>
        <dbReference type="Proteomes" id="UP001634394"/>
    </source>
</evidence>
<protein>
    <recommendedName>
        <fullName evidence="9">Clarin-3</fullName>
    </recommendedName>
</protein>
<keyword evidence="3 6" id="KW-0812">Transmembrane</keyword>
<dbReference type="InterPro" id="IPR026748">
    <property type="entry name" value="Clarin"/>
</dbReference>
<dbReference type="Gene3D" id="1.20.140.150">
    <property type="match status" value="1"/>
</dbReference>
<keyword evidence="4 6" id="KW-1133">Transmembrane helix</keyword>
<dbReference type="PANTHER" id="PTHR31548">
    <property type="entry name" value="CLARIN"/>
    <property type="match status" value="1"/>
</dbReference>
<dbReference type="Pfam" id="PF25807">
    <property type="entry name" value="Clarin-2"/>
    <property type="match status" value="1"/>
</dbReference>
<proteinExistence type="inferred from homology"/>
<gene>
    <name evidence="7" type="ORF">ACJMK2_005731</name>
</gene>
<feature type="transmembrane region" description="Helical" evidence="6">
    <location>
        <begin position="173"/>
        <end position="199"/>
    </location>
</feature>
<reference evidence="7 8" key="1">
    <citation type="submission" date="2024-11" db="EMBL/GenBank/DDBJ databases">
        <title>Chromosome-level genome assembly of the freshwater bivalve Anodonta woodiana.</title>
        <authorList>
            <person name="Chen X."/>
        </authorList>
    </citation>
    <scope>NUCLEOTIDE SEQUENCE [LARGE SCALE GENOMIC DNA]</scope>
    <source>
        <strain evidence="7">MN2024</strain>
        <tissue evidence="7">Gills</tissue>
    </source>
</reference>
<evidence type="ECO:0000256" key="1">
    <source>
        <dbReference type="ARBA" id="ARBA00004141"/>
    </source>
</evidence>
<evidence type="ECO:0000256" key="5">
    <source>
        <dbReference type="ARBA" id="ARBA00023136"/>
    </source>
</evidence>
<dbReference type="EMBL" id="JBJQND010000010">
    <property type="protein sequence ID" value="KAL3864019.1"/>
    <property type="molecule type" value="Genomic_DNA"/>
</dbReference>
<evidence type="ECO:0000256" key="2">
    <source>
        <dbReference type="ARBA" id="ARBA00005787"/>
    </source>
</evidence>
<dbReference type="GO" id="GO:0007605">
    <property type="term" value="P:sensory perception of sound"/>
    <property type="evidence" value="ECO:0007669"/>
    <property type="project" value="UniProtKB-ARBA"/>
</dbReference>
<dbReference type="GO" id="GO:0016020">
    <property type="term" value="C:membrane"/>
    <property type="evidence" value="ECO:0007669"/>
    <property type="project" value="UniProtKB-SubCell"/>
</dbReference>
<sequence>MTAGKKKLIIFTIVPAIASVALISAALGTNYWVISSPKSKKYTSSSNITNANENSVNFGLFNGHKTLDFGNGPRVTNIKVACVAAESVCAWLSDNDIKASIYKSGDDLIYQLLQDHKNKTGELYEVGLFSYGMWISTIVMAALGIAFGLISVGFAIFNAVGKPIETITGPMGLYLWNGMAFFFTFLAMVLYLALFFTTYKKNFLYLLDNDAFKVEATTNLGYSFFLLVIATVLYLINIIILFLSGYKLRCKFGSEAEKVVDNGIILF</sequence>
<feature type="transmembrane region" description="Helical" evidence="6">
    <location>
        <begin position="9"/>
        <end position="34"/>
    </location>
</feature>
<dbReference type="AlphaFoldDB" id="A0ABD3VR01"/>
<dbReference type="PANTHER" id="PTHR31548:SF1">
    <property type="entry name" value="LD47387P"/>
    <property type="match status" value="1"/>
</dbReference>
<comment type="similarity">
    <text evidence="2">Belongs to the clarin family.</text>
</comment>
<organism evidence="7 8">
    <name type="scientific">Sinanodonta woodiana</name>
    <name type="common">Chinese pond mussel</name>
    <name type="synonym">Anodonta woodiana</name>
    <dbReference type="NCBI Taxonomy" id="1069815"/>
    <lineage>
        <taxon>Eukaryota</taxon>
        <taxon>Metazoa</taxon>
        <taxon>Spiralia</taxon>
        <taxon>Lophotrochozoa</taxon>
        <taxon>Mollusca</taxon>
        <taxon>Bivalvia</taxon>
        <taxon>Autobranchia</taxon>
        <taxon>Heteroconchia</taxon>
        <taxon>Palaeoheterodonta</taxon>
        <taxon>Unionida</taxon>
        <taxon>Unionoidea</taxon>
        <taxon>Unionidae</taxon>
        <taxon>Unioninae</taxon>
        <taxon>Sinanodonta</taxon>
    </lineage>
</organism>
<evidence type="ECO:0000256" key="6">
    <source>
        <dbReference type="SAM" id="Phobius"/>
    </source>
</evidence>
<comment type="caution">
    <text evidence="7">The sequence shown here is derived from an EMBL/GenBank/DDBJ whole genome shotgun (WGS) entry which is preliminary data.</text>
</comment>
<feature type="transmembrane region" description="Helical" evidence="6">
    <location>
        <begin position="133"/>
        <end position="161"/>
    </location>
</feature>
<keyword evidence="8" id="KW-1185">Reference proteome</keyword>
<evidence type="ECO:0008006" key="9">
    <source>
        <dbReference type="Google" id="ProtNLM"/>
    </source>
</evidence>
<name>A0ABD3VR01_SINWO</name>
<evidence type="ECO:0000256" key="4">
    <source>
        <dbReference type="ARBA" id="ARBA00022989"/>
    </source>
</evidence>
<comment type="subcellular location">
    <subcellularLocation>
        <location evidence="1">Membrane</location>
        <topology evidence="1">Multi-pass membrane protein</topology>
    </subcellularLocation>
</comment>
<evidence type="ECO:0000256" key="3">
    <source>
        <dbReference type="ARBA" id="ARBA00022692"/>
    </source>
</evidence>
<accession>A0ABD3VR01</accession>
<feature type="transmembrane region" description="Helical" evidence="6">
    <location>
        <begin position="219"/>
        <end position="243"/>
    </location>
</feature>